<keyword evidence="3" id="KW-1185">Reference proteome</keyword>
<proteinExistence type="predicted"/>
<dbReference type="AlphaFoldDB" id="L9X179"/>
<evidence type="ECO:0000259" key="1">
    <source>
        <dbReference type="Pfam" id="PF18551"/>
    </source>
</evidence>
<gene>
    <name evidence="2" type="ORF">C491_17242</name>
</gene>
<name>L9X179_9EURY</name>
<reference evidence="2 3" key="1">
    <citation type="journal article" date="2014" name="PLoS Genet.">
        <title>Phylogenetically driven sequencing of extremely halophilic archaea reveals strategies for static and dynamic osmo-response.</title>
        <authorList>
            <person name="Becker E.A."/>
            <person name="Seitzer P.M."/>
            <person name="Tritt A."/>
            <person name="Larsen D."/>
            <person name="Krusor M."/>
            <person name="Yao A.I."/>
            <person name="Wu D."/>
            <person name="Madern D."/>
            <person name="Eisen J.A."/>
            <person name="Darling A.E."/>
            <person name="Facciotti M.T."/>
        </authorList>
    </citation>
    <scope>NUCLEOTIDE SEQUENCE [LARGE SCALE GENOMIC DNA]</scope>
    <source>
        <strain evidence="2 3">DSM 10524</strain>
    </source>
</reference>
<dbReference type="EMBL" id="AOIB01000031">
    <property type="protein sequence ID" value="ELY55480.1"/>
    <property type="molecule type" value="Genomic_DNA"/>
</dbReference>
<evidence type="ECO:0000313" key="3">
    <source>
        <dbReference type="Proteomes" id="UP000011688"/>
    </source>
</evidence>
<accession>L9X179</accession>
<dbReference type="InterPro" id="IPR040572">
    <property type="entry name" value="TackOD1"/>
</dbReference>
<dbReference type="Pfam" id="PF18551">
    <property type="entry name" value="TackOD1"/>
    <property type="match status" value="1"/>
</dbReference>
<organism evidence="2 3">
    <name type="scientific">Natronococcus amylolyticus DSM 10524</name>
    <dbReference type="NCBI Taxonomy" id="1227497"/>
    <lineage>
        <taxon>Archaea</taxon>
        <taxon>Methanobacteriati</taxon>
        <taxon>Methanobacteriota</taxon>
        <taxon>Stenosarchaea group</taxon>
        <taxon>Halobacteria</taxon>
        <taxon>Halobacteriales</taxon>
        <taxon>Natrialbaceae</taxon>
        <taxon>Natronococcus</taxon>
    </lineage>
</organism>
<feature type="domain" description="Thaumarchaeal output" evidence="1">
    <location>
        <begin position="13"/>
        <end position="176"/>
    </location>
</feature>
<comment type="caution">
    <text evidence="2">The sequence shown here is derived from an EMBL/GenBank/DDBJ whole genome shotgun (WGS) entry which is preliminary data.</text>
</comment>
<dbReference type="STRING" id="1227497.C491_17242"/>
<evidence type="ECO:0000313" key="2">
    <source>
        <dbReference type="EMBL" id="ELY55480.1"/>
    </source>
</evidence>
<sequence>MASPGELRLIERLTSTEAFEPEIADDGAVSYTDAAQCLDATDSEPVTVLERFTARGVLADEFITKVYVCPDCATEGLQYTTACPACKDPHAVQTTLVEHSCGHTGRESEFETDDGYRCPECEQDLKSVDIEKKHQYVCKACSERFQTPDNRLRCRACTNHLPPLEAIERVLYRYSLTDSGRQWLDRQKRARQTARETLEERRFTTEVDTTVTDGGTSQPVHLLARDELMGEQRVVSIHETPAIGDVDRFCAFANESLGALPVVITTSGAVETDVATRAEETELTVLAFDGDGEGTLEAEYETVENARAHESGLFQRLSAVLEIPGRP</sequence>
<dbReference type="eggNOG" id="arCOG06883">
    <property type="taxonomic scope" value="Archaea"/>
</dbReference>
<dbReference type="OrthoDB" id="11504at2157"/>
<protein>
    <recommendedName>
        <fullName evidence="1">Thaumarchaeal output domain-containing protein</fullName>
    </recommendedName>
</protein>
<dbReference type="RefSeq" id="WP_005558404.1">
    <property type="nucleotide sequence ID" value="NZ_AOIB01000031.1"/>
</dbReference>
<dbReference type="Proteomes" id="UP000011688">
    <property type="component" value="Unassembled WGS sequence"/>
</dbReference>